<evidence type="ECO:0000313" key="2">
    <source>
        <dbReference type="Proteomes" id="UP001529272"/>
    </source>
</evidence>
<reference evidence="1" key="2">
    <citation type="submission" date="2023-06" db="EMBL/GenBank/DDBJ databases">
        <authorList>
            <person name="Spilker T."/>
        </authorList>
    </citation>
    <scope>NUCLEOTIDE SEQUENCE</scope>
    <source>
        <strain evidence="1">FLAC1071</strain>
    </source>
</reference>
<comment type="caution">
    <text evidence="1">The sequence shown here is derived from an EMBL/GenBank/DDBJ whole genome shotgun (WGS) entry which is preliminary data.</text>
</comment>
<dbReference type="EMBL" id="JASZZX010000047">
    <property type="protein sequence ID" value="MDM3929784.1"/>
    <property type="molecule type" value="Genomic_DNA"/>
</dbReference>
<organism evidence="1 2">
    <name type="scientific">Mycobacterium intracellulare subsp. chimaera</name>
    <dbReference type="NCBI Taxonomy" id="222805"/>
    <lineage>
        <taxon>Bacteria</taxon>
        <taxon>Bacillati</taxon>
        <taxon>Actinomycetota</taxon>
        <taxon>Actinomycetes</taxon>
        <taxon>Mycobacteriales</taxon>
        <taxon>Mycobacteriaceae</taxon>
        <taxon>Mycobacterium</taxon>
        <taxon>Mycobacterium avium complex (MAC)</taxon>
    </lineage>
</organism>
<accession>A0ABT7P914</accession>
<sequence length="132" mass="14882">MARRGHVRTTLTAYPYHGPFAGYDTGDGEMAGHVDLAELRRLDSRWPARHGRRMWFRLPPPRTIPADDQLAVLRRLDAHRPDEFEDFAATVDRHRAWRSPIGHLVAWLLCGNPGNDVRADAAGETFVTALSS</sequence>
<gene>
    <name evidence="1" type="ORF">QRB35_27785</name>
</gene>
<keyword evidence="2" id="KW-1185">Reference proteome</keyword>
<name>A0ABT7P914_MYCIT</name>
<protein>
    <submittedName>
        <fullName evidence="1">Uncharacterized protein</fullName>
    </submittedName>
</protein>
<reference evidence="1" key="1">
    <citation type="submission" date="2023-06" db="EMBL/GenBank/DDBJ databases">
        <title>Itaconate inhibition of nontuberculous mycobacteria.</title>
        <authorList>
            <person name="Breen P."/>
            <person name="Zimbric M."/>
            <person name="Caverly L."/>
        </authorList>
    </citation>
    <scope>NUCLEOTIDE SEQUENCE</scope>
    <source>
        <strain evidence="1">FLAC1071</strain>
    </source>
</reference>
<dbReference type="RefSeq" id="WP_289115605.1">
    <property type="nucleotide sequence ID" value="NZ_JASZZX010000047.1"/>
</dbReference>
<proteinExistence type="predicted"/>
<dbReference type="Proteomes" id="UP001529272">
    <property type="component" value="Unassembled WGS sequence"/>
</dbReference>
<evidence type="ECO:0000313" key="1">
    <source>
        <dbReference type="EMBL" id="MDM3929784.1"/>
    </source>
</evidence>